<dbReference type="PANTHER" id="PTHR40055">
    <property type="entry name" value="TRANSCRIPTIONAL REGULATOR YGIV-RELATED"/>
    <property type="match status" value="1"/>
</dbReference>
<protein>
    <submittedName>
        <fullName evidence="2">GyrI-like domain-containing protein</fullName>
    </submittedName>
</protein>
<dbReference type="SMART" id="SM00871">
    <property type="entry name" value="AraC_E_bind"/>
    <property type="match status" value="1"/>
</dbReference>
<dbReference type="Proteomes" id="UP000503464">
    <property type="component" value="Chromosome"/>
</dbReference>
<name>A0AAE7EI40_SERFO</name>
<dbReference type="RefSeq" id="WP_173409321.1">
    <property type="nucleotide sequence ID" value="NZ_CP054160.3"/>
</dbReference>
<accession>A0AAE7EI40</accession>
<evidence type="ECO:0000313" key="2">
    <source>
        <dbReference type="EMBL" id="QKJ59208.1"/>
    </source>
</evidence>
<reference evidence="3" key="1">
    <citation type="submission" date="2020-03" db="EMBL/GenBank/DDBJ databases">
        <title>Genome sequences of seven Enterobacteriaceae strains isolated from Canadian wastewater treatment facilities.</title>
        <authorList>
            <person name="Huang H."/>
            <person name="Chmara J.T."/>
            <person name="Duceppe M.-O."/>
        </authorList>
    </citation>
    <scope>NUCLEOTIDE SEQUENCE [LARGE SCALE GENOMIC DNA]</scope>
    <source>
        <strain evidence="3">Biosolid 3</strain>
    </source>
</reference>
<dbReference type="EMBL" id="CP054160">
    <property type="protein sequence ID" value="QKJ59208.1"/>
    <property type="molecule type" value="Genomic_DNA"/>
</dbReference>
<proteinExistence type="predicted"/>
<sequence length="156" mass="17350">MFNVNITKLVPMRIIGLPHTGPYGEINRTFTELYQLVTSRQLFRPGILGVAIYYDDPDVTPVEKLRAFAAISAPTDVTAETPLVEQFTPGGDHAVLVFQGPYVGLHDAYKWLFETWLLESGRTMGNAPPYEVYLNDPSNTSPPDLLTEIRVPLAEA</sequence>
<dbReference type="InterPro" id="IPR011256">
    <property type="entry name" value="Reg_factor_effector_dom_sf"/>
</dbReference>
<dbReference type="AlphaFoldDB" id="A0AAE7EI40"/>
<dbReference type="InterPro" id="IPR010499">
    <property type="entry name" value="AraC_E-bd"/>
</dbReference>
<evidence type="ECO:0000313" key="3">
    <source>
        <dbReference type="Proteomes" id="UP000503464"/>
    </source>
</evidence>
<dbReference type="InterPro" id="IPR050908">
    <property type="entry name" value="SmbC-like"/>
</dbReference>
<dbReference type="PANTHER" id="PTHR40055:SF1">
    <property type="entry name" value="TRANSCRIPTIONAL REGULATOR YGIV-RELATED"/>
    <property type="match status" value="1"/>
</dbReference>
<feature type="domain" description="AraC effector-binding" evidence="1">
    <location>
        <begin position="2"/>
        <end position="154"/>
    </location>
</feature>
<gene>
    <name evidence="2" type="ORF">G9399_13655</name>
</gene>
<dbReference type="Gene3D" id="3.20.80.10">
    <property type="entry name" value="Regulatory factor, effector binding domain"/>
    <property type="match status" value="1"/>
</dbReference>
<evidence type="ECO:0000259" key="1">
    <source>
        <dbReference type="SMART" id="SM00871"/>
    </source>
</evidence>
<dbReference type="InterPro" id="IPR029442">
    <property type="entry name" value="GyrI-like"/>
</dbReference>
<dbReference type="Pfam" id="PF06445">
    <property type="entry name" value="GyrI-like"/>
    <property type="match status" value="1"/>
</dbReference>
<dbReference type="SUPFAM" id="SSF55136">
    <property type="entry name" value="Probable bacterial effector-binding domain"/>
    <property type="match status" value="1"/>
</dbReference>
<organism evidence="2 3">
    <name type="scientific">Serratia fonticola</name>
    <dbReference type="NCBI Taxonomy" id="47917"/>
    <lineage>
        <taxon>Bacteria</taxon>
        <taxon>Pseudomonadati</taxon>
        <taxon>Pseudomonadota</taxon>
        <taxon>Gammaproteobacteria</taxon>
        <taxon>Enterobacterales</taxon>
        <taxon>Yersiniaceae</taxon>
        <taxon>Serratia</taxon>
    </lineage>
</organism>